<name>A0A918JU77_9FLAO</name>
<proteinExistence type="predicted"/>
<dbReference type="PROSITE" id="PS51257">
    <property type="entry name" value="PROKAR_LIPOPROTEIN"/>
    <property type="match status" value="1"/>
</dbReference>
<protein>
    <recommendedName>
        <fullName evidence="4">Dihydrolipoamide dehydrogenase</fullName>
    </recommendedName>
</protein>
<dbReference type="EMBL" id="BMWS01000001">
    <property type="protein sequence ID" value="GGX03250.1"/>
    <property type="molecule type" value="Genomic_DNA"/>
</dbReference>
<reference evidence="2 3" key="1">
    <citation type="journal article" date="2014" name="Int. J. Syst. Evol. Microbiol.">
        <title>Complete genome sequence of Corynebacterium casei LMG S-19264T (=DSM 44701T), isolated from a smear-ripened cheese.</title>
        <authorList>
            <consortium name="US DOE Joint Genome Institute (JGI-PGF)"/>
            <person name="Walter F."/>
            <person name="Albersmeier A."/>
            <person name="Kalinowski J."/>
            <person name="Ruckert C."/>
        </authorList>
    </citation>
    <scope>NUCLEOTIDE SEQUENCE [LARGE SCALE GENOMIC DNA]</scope>
    <source>
        <strain evidence="2 3">KCTC 12285</strain>
    </source>
</reference>
<dbReference type="RefSeq" id="WP_027411083.1">
    <property type="nucleotide sequence ID" value="NZ_BMWS01000001.1"/>
</dbReference>
<evidence type="ECO:0000256" key="1">
    <source>
        <dbReference type="SAM" id="SignalP"/>
    </source>
</evidence>
<dbReference type="AlphaFoldDB" id="A0A918JU77"/>
<evidence type="ECO:0000313" key="3">
    <source>
        <dbReference type="Proteomes" id="UP000601108"/>
    </source>
</evidence>
<accession>A0A918JU77</accession>
<gene>
    <name evidence="2" type="ORF">GCM10007384_01240</name>
</gene>
<keyword evidence="3" id="KW-1185">Reference proteome</keyword>
<organism evidence="2 3">
    <name type="scientific">Aquimarina muelleri</name>
    <dbReference type="NCBI Taxonomy" id="279356"/>
    <lineage>
        <taxon>Bacteria</taxon>
        <taxon>Pseudomonadati</taxon>
        <taxon>Bacteroidota</taxon>
        <taxon>Flavobacteriia</taxon>
        <taxon>Flavobacteriales</taxon>
        <taxon>Flavobacteriaceae</taxon>
        <taxon>Aquimarina</taxon>
    </lineage>
</organism>
<comment type="caution">
    <text evidence="2">The sequence shown here is derived from an EMBL/GenBank/DDBJ whole genome shotgun (WGS) entry which is preliminary data.</text>
</comment>
<dbReference type="Proteomes" id="UP000601108">
    <property type="component" value="Unassembled WGS sequence"/>
</dbReference>
<keyword evidence="1" id="KW-0732">Signal</keyword>
<sequence>MKKILTLLFLATLMLTSCRNDDDVDFDTIGQTFEIDRVNFVTPEFVVNIPYPESIQVFDADVVLVYRLEEVIDGREVWEPLPTAPIFLNDVDNTTISYRFNFTSRDIDIYLESNNRNLTPPDLYGNQVFRIVVVPSAFAKNTKVDLLDFNAVQSALHLEF</sequence>
<feature type="signal peptide" evidence="1">
    <location>
        <begin position="1"/>
        <end position="19"/>
    </location>
</feature>
<evidence type="ECO:0000313" key="2">
    <source>
        <dbReference type="EMBL" id="GGX03250.1"/>
    </source>
</evidence>
<evidence type="ECO:0008006" key="4">
    <source>
        <dbReference type="Google" id="ProtNLM"/>
    </source>
</evidence>
<feature type="chain" id="PRO_5037425127" description="Dihydrolipoamide dehydrogenase" evidence="1">
    <location>
        <begin position="20"/>
        <end position="160"/>
    </location>
</feature>